<dbReference type="PATRIC" id="fig|317.175.peg.5124"/>
<proteinExistence type="inferred from homology"/>
<dbReference type="PROSITE" id="PS50931">
    <property type="entry name" value="HTH_LYSR"/>
    <property type="match status" value="1"/>
</dbReference>
<dbReference type="PANTHER" id="PTHR30537:SF74">
    <property type="entry name" value="HTH-TYPE TRANSCRIPTIONAL REGULATOR TRPI"/>
    <property type="match status" value="1"/>
</dbReference>
<comment type="caution">
    <text evidence="7">The sequence shown here is derived from an EMBL/GenBank/DDBJ whole genome shotgun (WGS) entry which is preliminary data.</text>
</comment>
<feature type="transmembrane region" description="Helical" evidence="5">
    <location>
        <begin position="220"/>
        <end position="241"/>
    </location>
</feature>
<dbReference type="GO" id="GO:0006351">
    <property type="term" value="P:DNA-templated transcription"/>
    <property type="evidence" value="ECO:0007669"/>
    <property type="project" value="TreeGrafter"/>
</dbReference>
<comment type="similarity">
    <text evidence="1">Belongs to the LysR transcriptional regulatory family.</text>
</comment>
<keyword evidence="2" id="KW-0805">Transcription regulation</keyword>
<dbReference type="Pfam" id="PF00126">
    <property type="entry name" value="HTH_1"/>
    <property type="match status" value="1"/>
</dbReference>
<dbReference type="PANTHER" id="PTHR30537">
    <property type="entry name" value="HTH-TYPE TRANSCRIPTIONAL REGULATOR"/>
    <property type="match status" value="1"/>
</dbReference>
<evidence type="ECO:0000259" key="6">
    <source>
        <dbReference type="PROSITE" id="PS50931"/>
    </source>
</evidence>
<dbReference type="SUPFAM" id="SSF53850">
    <property type="entry name" value="Periplasmic binding protein-like II"/>
    <property type="match status" value="1"/>
</dbReference>
<dbReference type="SUPFAM" id="SSF46785">
    <property type="entry name" value="Winged helix' DNA-binding domain"/>
    <property type="match status" value="1"/>
</dbReference>
<keyword evidence="8" id="KW-1185">Reference proteome</keyword>
<feature type="domain" description="HTH lysR-type" evidence="6">
    <location>
        <begin position="7"/>
        <end position="64"/>
    </location>
</feature>
<dbReference type="InterPro" id="IPR036388">
    <property type="entry name" value="WH-like_DNA-bd_sf"/>
</dbReference>
<protein>
    <submittedName>
        <fullName evidence="7">LysR family transcriptional regulator</fullName>
    </submittedName>
</protein>
<dbReference type="Gene3D" id="1.10.10.10">
    <property type="entry name" value="Winged helix-like DNA-binding domain superfamily/Winged helix DNA-binding domain"/>
    <property type="match status" value="1"/>
</dbReference>
<name>A0A085V500_PSESX</name>
<dbReference type="GO" id="GO:0043565">
    <property type="term" value="F:sequence-specific DNA binding"/>
    <property type="evidence" value="ECO:0007669"/>
    <property type="project" value="TreeGrafter"/>
</dbReference>
<dbReference type="FunFam" id="1.10.10.10:FF:000001">
    <property type="entry name" value="LysR family transcriptional regulator"/>
    <property type="match status" value="1"/>
</dbReference>
<reference evidence="7 8" key="1">
    <citation type="submission" date="2014-07" db="EMBL/GenBank/DDBJ databases">
        <title>Draft Genome Sequences of Environmental Pseudomonas syringae strains.</title>
        <authorList>
            <person name="Baltrus D.A."/>
            <person name="Berge O."/>
            <person name="Morris C."/>
        </authorList>
    </citation>
    <scope>NUCLEOTIDE SEQUENCE [LARGE SCALE GENOMIC DNA]</scope>
    <source>
        <strain evidence="7 8">GAW0119</strain>
    </source>
</reference>
<sequence>MIEKAVIPMGAIRVFTTVARFGNFTRAGEVLGVTQSAVSRQIAGLESLAALKLFERRGPSIALTPAGSQFYEAVRDAVSTIELATQQMIQGQKSHDRLIVRTSMPSFAMTVVVPTLGAFMDSHHVQVDLITSLSAPLPQDEFDVLITRDLIIHGTESWELIKEDLVCVGAPALVAAHRAQALYNWPLIAAKSRPDAIPIWAVAMDIPVDRLHVGAVYDHLFLAVAAAIGGAGLLVVPRVVIQDQLRNGTLTLAVNEPVASGATYLAYVNTHSQHVDSARHFCRWLKRMLRDRTQIN</sequence>
<dbReference type="Pfam" id="PF03466">
    <property type="entry name" value="LysR_substrate"/>
    <property type="match status" value="1"/>
</dbReference>
<dbReference type="InterPro" id="IPR036390">
    <property type="entry name" value="WH_DNA-bd_sf"/>
</dbReference>
<keyword evidence="3" id="KW-0238">DNA-binding</keyword>
<dbReference type="Gene3D" id="3.40.190.10">
    <property type="entry name" value="Periplasmic binding protein-like II"/>
    <property type="match status" value="2"/>
</dbReference>
<dbReference type="Proteomes" id="UP000028631">
    <property type="component" value="Unassembled WGS sequence"/>
</dbReference>
<gene>
    <name evidence="7" type="ORF">IV01_24600</name>
</gene>
<evidence type="ECO:0000313" key="8">
    <source>
        <dbReference type="Proteomes" id="UP000028631"/>
    </source>
</evidence>
<dbReference type="InterPro" id="IPR000847">
    <property type="entry name" value="LysR_HTH_N"/>
</dbReference>
<dbReference type="InterPro" id="IPR058163">
    <property type="entry name" value="LysR-type_TF_proteobact-type"/>
</dbReference>
<dbReference type="PRINTS" id="PR00039">
    <property type="entry name" value="HTHLYSR"/>
</dbReference>
<evidence type="ECO:0000256" key="3">
    <source>
        <dbReference type="ARBA" id="ARBA00023125"/>
    </source>
</evidence>
<evidence type="ECO:0000313" key="7">
    <source>
        <dbReference type="EMBL" id="KFE50513.1"/>
    </source>
</evidence>
<keyword evidence="5" id="KW-0472">Membrane</keyword>
<organism evidence="7 8">
    <name type="scientific">Pseudomonas syringae</name>
    <dbReference type="NCBI Taxonomy" id="317"/>
    <lineage>
        <taxon>Bacteria</taxon>
        <taxon>Pseudomonadati</taxon>
        <taxon>Pseudomonadota</taxon>
        <taxon>Gammaproteobacteria</taxon>
        <taxon>Pseudomonadales</taxon>
        <taxon>Pseudomonadaceae</taxon>
        <taxon>Pseudomonas</taxon>
    </lineage>
</organism>
<keyword evidence="5" id="KW-1133">Transmembrane helix</keyword>
<keyword evidence="5" id="KW-0812">Transmembrane</keyword>
<accession>A0A085V500</accession>
<feature type="transmembrane region" description="Helical" evidence="5">
    <location>
        <begin position="98"/>
        <end position="119"/>
    </location>
</feature>
<evidence type="ECO:0000256" key="2">
    <source>
        <dbReference type="ARBA" id="ARBA00023015"/>
    </source>
</evidence>
<evidence type="ECO:0000256" key="5">
    <source>
        <dbReference type="SAM" id="Phobius"/>
    </source>
</evidence>
<dbReference type="GO" id="GO:0003700">
    <property type="term" value="F:DNA-binding transcription factor activity"/>
    <property type="evidence" value="ECO:0007669"/>
    <property type="project" value="InterPro"/>
</dbReference>
<keyword evidence="4" id="KW-0804">Transcription</keyword>
<evidence type="ECO:0000256" key="1">
    <source>
        <dbReference type="ARBA" id="ARBA00009437"/>
    </source>
</evidence>
<dbReference type="AlphaFoldDB" id="A0A085V500"/>
<dbReference type="InterPro" id="IPR005119">
    <property type="entry name" value="LysR_subst-bd"/>
</dbReference>
<evidence type="ECO:0000256" key="4">
    <source>
        <dbReference type="ARBA" id="ARBA00023163"/>
    </source>
</evidence>
<dbReference type="RefSeq" id="WP_229636171.1">
    <property type="nucleotide sequence ID" value="NZ_JPQU01000100.1"/>
</dbReference>
<dbReference type="EMBL" id="JPQU01000100">
    <property type="protein sequence ID" value="KFE50513.1"/>
    <property type="molecule type" value="Genomic_DNA"/>
</dbReference>